<feature type="domain" description="BON" evidence="2">
    <location>
        <begin position="16"/>
        <end position="84"/>
    </location>
</feature>
<dbReference type="Gene3D" id="3.30.1340.30">
    <property type="match status" value="1"/>
</dbReference>
<protein>
    <recommendedName>
        <fullName evidence="2">BON domain-containing protein</fullName>
    </recommendedName>
</protein>
<dbReference type="RefSeq" id="WP_211951342.1">
    <property type="nucleotide sequence ID" value="NZ_CAJPVI010000001.1"/>
</dbReference>
<gene>
    <name evidence="3" type="ORF">LMG26411_00086</name>
</gene>
<dbReference type="PANTHER" id="PTHR34606:SF15">
    <property type="entry name" value="BON DOMAIN-CONTAINING PROTEIN"/>
    <property type="match status" value="1"/>
</dbReference>
<evidence type="ECO:0000313" key="4">
    <source>
        <dbReference type="Proteomes" id="UP000672657"/>
    </source>
</evidence>
<dbReference type="InterPro" id="IPR007055">
    <property type="entry name" value="BON_dom"/>
</dbReference>
<evidence type="ECO:0000256" key="1">
    <source>
        <dbReference type="SAM" id="MobiDB-lite"/>
    </source>
</evidence>
<feature type="region of interest" description="Disordered" evidence="1">
    <location>
        <begin position="119"/>
        <end position="170"/>
    </location>
</feature>
<evidence type="ECO:0000259" key="2">
    <source>
        <dbReference type="PROSITE" id="PS50914"/>
    </source>
</evidence>
<dbReference type="EMBL" id="CAJPVI010000001">
    <property type="protein sequence ID" value="CAG2128928.1"/>
    <property type="molecule type" value="Genomic_DNA"/>
</dbReference>
<dbReference type="Proteomes" id="UP000672657">
    <property type="component" value="Unassembled WGS sequence"/>
</dbReference>
<organism evidence="3 4">
    <name type="scientific">Cupriavidus numazuensis</name>
    <dbReference type="NCBI Taxonomy" id="221992"/>
    <lineage>
        <taxon>Bacteria</taxon>
        <taxon>Pseudomonadati</taxon>
        <taxon>Pseudomonadota</taxon>
        <taxon>Betaproteobacteria</taxon>
        <taxon>Burkholderiales</taxon>
        <taxon>Burkholderiaceae</taxon>
        <taxon>Cupriavidus</taxon>
    </lineage>
</organism>
<dbReference type="PANTHER" id="PTHR34606">
    <property type="entry name" value="BON DOMAIN-CONTAINING PROTEIN"/>
    <property type="match status" value="1"/>
</dbReference>
<dbReference type="InterPro" id="IPR051686">
    <property type="entry name" value="Lipoprotein_DolP"/>
</dbReference>
<name>A0ABN7PVI8_9BURK</name>
<evidence type="ECO:0000313" key="3">
    <source>
        <dbReference type="EMBL" id="CAG2128928.1"/>
    </source>
</evidence>
<dbReference type="PROSITE" id="PS50914">
    <property type="entry name" value="BON"/>
    <property type="match status" value="1"/>
</dbReference>
<proteinExistence type="predicted"/>
<reference evidence="3 4" key="1">
    <citation type="submission" date="2021-03" db="EMBL/GenBank/DDBJ databases">
        <authorList>
            <person name="Peeters C."/>
        </authorList>
    </citation>
    <scope>NUCLEOTIDE SEQUENCE [LARGE SCALE GENOMIC DNA]</scope>
    <source>
        <strain evidence="3 4">LMG 26411</strain>
    </source>
</reference>
<feature type="compositionally biased region" description="Low complexity" evidence="1">
    <location>
        <begin position="119"/>
        <end position="138"/>
    </location>
</feature>
<comment type="caution">
    <text evidence="3">The sequence shown here is derived from an EMBL/GenBank/DDBJ whole genome shotgun (WGS) entry which is preliminary data.</text>
</comment>
<accession>A0ABN7PVI8</accession>
<keyword evidence="4" id="KW-1185">Reference proteome</keyword>
<dbReference type="Pfam" id="PF04972">
    <property type="entry name" value="BON"/>
    <property type="match status" value="1"/>
</dbReference>
<sequence>MEQEQRITGPKGYVRSDERIHDDLCGRLAYSDRLDVHDVEVTVSSGVVALSGTVEDRWQKYCIEEIADHVLGVKDVDNRIRVASMDGAAAQRTQYGLAGQLGKAGQTASQNVAGAEHVSGLSASGSSTGSSASSYAGGLETGKGTAAGGADSYGGTTSPGRGAPDATTPR</sequence>